<evidence type="ECO:0000256" key="1">
    <source>
        <dbReference type="SAM" id="MobiDB-lite"/>
    </source>
</evidence>
<accession>A0A0A9GIG0</accession>
<reference evidence="2" key="2">
    <citation type="journal article" date="2015" name="Data Brief">
        <title>Shoot transcriptome of the giant reed, Arundo donax.</title>
        <authorList>
            <person name="Barrero R.A."/>
            <person name="Guerrero F.D."/>
            <person name="Moolhuijzen P."/>
            <person name="Goolsby J.A."/>
            <person name="Tidwell J."/>
            <person name="Bellgard S.E."/>
            <person name="Bellgard M.I."/>
        </authorList>
    </citation>
    <scope>NUCLEOTIDE SEQUENCE</scope>
    <source>
        <tissue evidence="2">Shoot tissue taken approximately 20 cm above the soil surface</tissue>
    </source>
</reference>
<reference evidence="2" key="1">
    <citation type="submission" date="2014-09" db="EMBL/GenBank/DDBJ databases">
        <authorList>
            <person name="Magalhaes I.L.F."/>
            <person name="Oliveira U."/>
            <person name="Santos F.R."/>
            <person name="Vidigal T.H.D.A."/>
            <person name="Brescovit A.D."/>
            <person name="Santos A.J."/>
        </authorList>
    </citation>
    <scope>NUCLEOTIDE SEQUENCE</scope>
    <source>
        <tissue evidence="2">Shoot tissue taken approximately 20 cm above the soil surface</tissue>
    </source>
</reference>
<feature type="region of interest" description="Disordered" evidence="1">
    <location>
        <begin position="36"/>
        <end position="66"/>
    </location>
</feature>
<organism evidence="2">
    <name type="scientific">Arundo donax</name>
    <name type="common">Giant reed</name>
    <name type="synonym">Donax arundinaceus</name>
    <dbReference type="NCBI Taxonomy" id="35708"/>
    <lineage>
        <taxon>Eukaryota</taxon>
        <taxon>Viridiplantae</taxon>
        <taxon>Streptophyta</taxon>
        <taxon>Embryophyta</taxon>
        <taxon>Tracheophyta</taxon>
        <taxon>Spermatophyta</taxon>
        <taxon>Magnoliopsida</taxon>
        <taxon>Liliopsida</taxon>
        <taxon>Poales</taxon>
        <taxon>Poaceae</taxon>
        <taxon>PACMAD clade</taxon>
        <taxon>Arundinoideae</taxon>
        <taxon>Arundineae</taxon>
        <taxon>Arundo</taxon>
    </lineage>
</organism>
<protein>
    <submittedName>
        <fullName evidence="2">Uncharacterized protein</fullName>
    </submittedName>
</protein>
<proteinExistence type="predicted"/>
<sequence length="66" mass="6974">MLDTIAEDEKEAAVELSSYALLHAKAPRQNLSYTTRDVGKSSMHGEKLSSVVGKSSAPGKMPAVLA</sequence>
<dbReference type="AlphaFoldDB" id="A0A0A9GIG0"/>
<evidence type="ECO:0000313" key="2">
    <source>
        <dbReference type="EMBL" id="JAE23189.1"/>
    </source>
</evidence>
<name>A0A0A9GIG0_ARUDO</name>
<feature type="compositionally biased region" description="Basic and acidic residues" evidence="1">
    <location>
        <begin position="37"/>
        <end position="47"/>
    </location>
</feature>
<dbReference type="EMBL" id="GBRH01174707">
    <property type="protein sequence ID" value="JAE23189.1"/>
    <property type="molecule type" value="Transcribed_RNA"/>
</dbReference>